<evidence type="ECO:0000256" key="1">
    <source>
        <dbReference type="SAM" id="Coils"/>
    </source>
</evidence>
<evidence type="ECO:0000313" key="3">
    <source>
        <dbReference type="Proteomes" id="UP000679388"/>
    </source>
</evidence>
<dbReference type="GeneID" id="70091423"/>
<protein>
    <submittedName>
        <fullName evidence="2">Uncharacterized protein</fullName>
    </submittedName>
</protein>
<keyword evidence="1" id="KW-0175">Coiled coil</keyword>
<accession>A0AAX1MHQ6</accession>
<dbReference type="RefSeq" id="WP_212639098.1">
    <property type="nucleotide sequence ID" value="NZ_CP059558.1"/>
</dbReference>
<gene>
    <name evidence="2" type="ORF">H2677_02785</name>
</gene>
<dbReference type="Proteomes" id="UP000679388">
    <property type="component" value="Chromosome"/>
</dbReference>
<dbReference type="EMBL" id="CP059558">
    <property type="protein sequence ID" value="QUY37139.1"/>
    <property type="molecule type" value="Genomic_DNA"/>
</dbReference>
<sequence length="661" mass="75715">MLETFYLGQADYKPKPYTRIHCIAKTVNGAWKKQSLIDDLPAVGKVFAPSLAWVEENQLIAITTETNPKQVDDGQDHYIVKDAFSPNLVIDYRSMTMEQIRYKLIEFGLARIAPYTDEVIVALSDTQCTVVKVKPHPIHGRYVASPGTIEIYAFNKAIFDGDTFNGQFLEIPQDTVGEFIGEITWKLDQELLSDVLNKVKQYDKIDLSKSKREEIISILNRALEITEENDDWDSIKDWMLAYSKRVHRTLGAPELIANTLFETRSVRQELEKLKLLVRDKYYDEMKPVIRQKIESELKELNDQREILDVEIKQGEEKLTGLKATSSKLQEHVSNLNRQLVYEINQLNQILGDIEDLDSREGVELLKRFQKALQDSGKLISPADTSIPPWSRGIEPQNISSIDNLEFPVRLENQARKTGITTEDMKLLDVSVRSGALTILPQQSAEIMIPKYAQVIAGGVFFREPLGPNILNLDDLWAQPSRGMSTGFSRAWSLALQNPEQYYLVWLDGIQRTAMDLWLPSLVGVLYSSNRPKNLLIVATVANNFLDIDRLWLDLPNFSIPLVPEFTSIRSKDLVQQVTENEKQLTRLNLQESGSCIDLDMDEYRYEMEDRKLSPHALETEIRLYLAESLFVGERASISDRIRKYSTLRENGQKWLKGLLEK</sequence>
<feature type="coiled-coil region" evidence="1">
    <location>
        <begin position="290"/>
        <end position="317"/>
    </location>
</feature>
<organism evidence="2 3">
    <name type="scientific">Acinetobacter junii</name>
    <dbReference type="NCBI Taxonomy" id="40215"/>
    <lineage>
        <taxon>Bacteria</taxon>
        <taxon>Pseudomonadati</taxon>
        <taxon>Pseudomonadota</taxon>
        <taxon>Gammaproteobacteria</taxon>
        <taxon>Moraxellales</taxon>
        <taxon>Moraxellaceae</taxon>
        <taxon>Acinetobacter</taxon>
    </lineage>
</organism>
<proteinExistence type="predicted"/>
<evidence type="ECO:0000313" key="2">
    <source>
        <dbReference type="EMBL" id="QUY37139.1"/>
    </source>
</evidence>
<name>A0AAX1MHQ6_ACIJU</name>
<reference evidence="2" key="1">
    <citation type="submission" date="2020-07" db="EMBL/GenBank/DDBJ databases">
        <title>Acinetobacter junii strain YR7 chromosome and plasmid pNDM-YR7.</title>
        <authorList>
            <person name="Tang B."/>
        </authorList>
    </citation>
    <scope>NUCLEOTIDE SEQUENCE</scope>
    <source>
        <strain evidence="2">YR7</strain>
    </source>
</reference>
<dbReference type="AlphaFoldDB" id="A0AAX1MHQ6"/>